<protein>
    <submittedName>
        <fullName evidence="6">Uncharacterized protein</fullName>
    </submittedName>
</protein>
<evidence type="ECO:0000313" key="6">
    <source>
        <dbReference type="EMBL" id="ABO50896.1"/>
    </source>
</evidence>
<dbReference type="InterPro" id="IPR037925">
    <property type="entry name" value="FlgE/F/G-like"/>
</dbReference>
<dbReference type="eggNOG" id="COG4786">
    <property type="taxonomic scope" value="Bacteria"/>
</dbReference>
<dbReference type="InterPro" id="IPR001444">
    <property type="entry name" value="Flag_bb_rod_N"/>
</dbReference>
<dbReference type="PANTHER" id="PTHR30435">
    <property type="entry name" value="FLAGELLAR PROTEIN"/>
    <property type="match status" value="1"/>
</dbReference>
<evidence type="ECO:0000259" key="3">
    <source>
        <dbReference type="Pfam" id="PF00460"/>
    </source>
</evidence>
<dbReference type="PANTHER" id="PTHR30435:SF19">
    <property type="entry name" value="FLAGELLAR BASAL-BODY ROD PROTEIN FLGG"/>
    <property type="match status" value="1"/>
</dbReference>
<reference evidence="6 7" key="1">
    <citation type="submission" date="2007-03" db="EMBL/GenBank/DDBJ databases">
        <title>Complete sequence of Desulfotomaculum reducens MI-1.</title>
        <authorList>
            <consortium name="US DOE Joint Genome Institute"/>
            <person name="Copeland A."/>
            <person name="Lucas S."/>
            <person name="Lapidus A."/>
            <person name="Barry K."/>
            <person name="Detter J.C."/>
            <person name="Glavina del Rio T."/>
            <person name="Hammon N."/>
            <person name="Israni S."/>
            <person name="Dalin E."/>
            <person name="Tice H."/>
            <person name="Pitluck S."/>
            <person name="Sims D."/>
            <person name="Brettin T."/>
            <person name="Bruce D."/>
            <person name="Han C."/>
            <person name="Tapia R."/>
            <person name="Schmutz J."/>
            <person name="Larimer F."/>
            <person name="Land M."/>
            <person name="Hauser L."/>
            <person name="Kyrpides N."/>
            <person name="Kim E."/>
            <person name="Tebo B.M."/>
            <person name="Richardson P."/>
        </authorList>
    </citation>
    <scope>NUCLEOTIDE SEQUENCE [LARGE SCALE GENOMIC DNA]</scope>
    <source>
        <strain evidence="6 7">MI-1</strain>
    </source>
</reference>
<evidence type="ECO:0000259" key="5">
    <source>
        <dbReference type="Pfam" id="PF22692"/>
    </source>
</evidence>
<dbReference type="SUPFAM" id="SSF117143">
    <property type="entry name" value="Flagellar hook protein flgE"/>
    <property type="match status" value="1"/>
</dbReference>
<name>A4J743_DESRM</name>
<keyword evidence="7" id="KW-1185">Reference proteome</keyword>
<dbReference type="AlphaFoldDB" id="A4J743"/>
<dbReference type="NCBIfam" id="TIGR03506">
    <property type="entry name" value="FlgEFG_subfam"/>
    <property type="match status" value="2"/>
</dbReference>
<dbReference type="OrthoDB" id="9804559at2"/>
<dbReference type="InterPro" id="IPR053967">
    <property type="entry name" value="LlgE_F_G-like_D1"/>
</dbReference>
<accession>A4J743</accession>
<dbReference type="GO" id="GO:0071978">
    <property type="term" value="P:bacterial-type flagellum-dependent swarming motility"/>
    <property type="evidence" value="ECO:0007669"/>
    <property type="project" value="TreeGrafter"/>
</dbReference>
<comment type="subcellular location">
    <subcellularLocation>
        <location evidence="2">Bacterial flagellum basal body</location>
    </subcellularLocation>
</comment>
<evidence type="ECO:0000259" key="4">
    <source>
        <dbReference type="Pfam" id="PF06429"/>
    </source>
</evidence>
<organism evidence="6 7">
    <name type="scientific">Desulforamulus reducens (strain ATCC BAA-1160 / DSM 100696 / MI-1)</name>
    <name type="common">Desulfotomaculum reducens</name>
    <dbReference type="NCBI Taxonomy" id="349161"/>
    <lineage>
        <taxon>Bacteria</taxon>
        <taxon>Bacillati</taxon>
        <taxon>Bacillota</taxon>
        <taxon>Clostridia</taxon>
        <taxon>Eubacteriales</taxon>
        <taxon>Peptococcaceae</taxon>
        <taxon>Desulforamulus</taxon>
    </lineage>
</organism>
<sequence length="266" mass="28845">MIIKTLSSGASGMRAHQLKLDTIGNNIANINTTAFKKNRTDFGEIVRQAIGEDGIPAANDPRPEGGSGVRIVSLARVIDQGDLIQTGRDLDLAIEGQGFFKVTPATGDDDIEYYTRDGSFYITTIDDETVLVNSSGYKLVWDGELDAETYKAYSVDEKGTVWGQRIEDGKTEEVGNIELFTFPAPSGLVSKGSNLYMATEASGEETSGVPGEDGIGSIYSGYLERSNVDLATEMIGMIEAQRAYAANSRTIQTADEMWDRANNLRK</sequence>
<dbReference type="Pfam" id="PF06429">
    <property type="entry name" value="Flg_bbr_C"/>
    <property type="match status" value="1"/>
</dbReference>
<feature type="domain" description="Flagellar hook protein FlgE/F/G-like D1" evidence="5">
    <location>
        <begin position="93"/>
        <end position="161"/>
    </location>
</feature>
<dbReference type="RefSeq" id="WP_011878694.1">
    <property type="nucleotide sequence ID" value="NC_009253.1"/>
</dbReference>
<proteinExistence type="inferred from homology"/>
<dbReference type="HOGENOM" id="CLU_013687_0_2_9"/>
<dbReference type="KEGG" id="drm:Dred_2386"/>
<dbReference type="GO" id="GO:0009425">
    <property type="term" value="C:bacterial-type flagellum basal body"/>
    <property type="evidence" value="ECO:0007669"/>
    <property type="project" value="UniProtKB-SubCell"/>
</dbReference>
<gene>
    <name evidence="6" type="ordered locus">Dred_2386</name>
</gene>
<evidence type="ECO:0000313" key="7">
    <source>
        <dbReference type="Proteomes" id="UP000001556"/>
    </source>
</evidence>
<keyword evidence="2" id="KW-0975">Bacterial flagellum</keyword>
<dbReference type="EMBL" id="CP000612">
    <property type="protein sequence ID" value="ABO50896.1"/>
    <property type="molecule type" value="Genomic_DNA"/>
</dbReference>
<dbReference type="STRING" id="349161.Dred_2386"/>
<dbReference type="Pfam" id="PF22692">
    <property type="entry name" value="LlgE_F_G_D1"/>
    <property type="match status" value="1"/>
</dbReference>
<evidence type="ECO:0000256" key="2">
    <source>
        <dbReference type="RuleBase" id="RU362116"/>
    </source>
</evidence>
<evidence type="ECO:0000256" key="1">
    <source>
        <dbReference type="ARBA" id="ARBA00009677"/>
    </source>
</evidence>
<dbReference type="Pfam" id="PF00460">
    <property type="entry name" value="Flg_bb_rod"/>
    <property type="match status" value="1"/>
</dbReference>
<feature type="domain" description="Flagellar basal body rod protein N-terminal" evidence="3">
    <location>
        <begin position="8"/>
        <end position="36"/>
    </location>
</feature>
<dbReference type="InterPro" id="IPR020013">
    <property type="entry name" value="Flagellar_FlgE/F/G"/>
</dbReference>
<comment type="similarity">
    <text evidence="1 2">Belongs to the flagella basal body rod proteins family.</text>
</comment>
<dbReference type="InterPro" id="IPR010930">
    <property type="entry name" value="Flg_bb/hook_C_dom"/>
</dbReference>
<dbReference type="Proteomes" id="UP000001556">
    <property type="component" value="Chromosome"/>
</dbReference>
<feature type="domain" description="Flagellar basal-body/hook protein C-terminal" evidence="4">
    <location>
        <begin position="220"/>
        <end position="264"/>
    </location>
</feature>